<name>A0ABQ4PG04_9GAMM</name>
<sequence length="308" mass="34719">MDEQPRKSGDTSSSYELRTPRIRLEEDVVLAPETRRMFEEAIGAMRHHKTIYTDWGFEAVDPMGRNMILNLYGPPGTGKTLAAEALAGTLERQYFHIGISELESKYVGETAKNIAATFKTAALEGAVIFFDEADTLLGARLSSVTQGIDNEINAMRSTLLMELERFDGIVIFATNFAKNYDSAFVSRIRYHIEFKLPDIEGRKQLWQRMLVPGVPLDEERDMIIERCAVASDGLSGREIRTVLRTAFPRALVECDKDPRVKWHHFETAIEDVCSANRNVGKSRKDVITKAANNVTNTEVSRRLLGIME</sequence>
<evidence type="ECO:0000256" key="2">
    <source>
        <dbReference type="ARBA" id="ARBA00022741"/>
    </source>
</evidence>
<evidence type="ECO:0000256" key="1">
    <source>
        <dbReference type="ARBA" id="ARBA00006914"/>
    </source>
</evidence>
<dbReference type="Gene3D" id="1.10.8.60">
    <property type="match status" value="1"/>
</dbReference>
<dbReference type="Gene3D" id="3.40.50.300">
    <property type="entry name" value="P-loop containing nucleotide triphosphate hydrolases"/>
    <property type="match status" value="1"/>
</dbReference>
<dbReference type="PANTHER" id="PTHR23073">
    <property type="entry name" value="26S PROTEASOME REGULATORY SUBUNIT"/>
    <property type="match status" value="1"/>
</dbReference>
<dbReference type="CDD" id="cd19481">
    <property type="entry name" value="RecA-like_protease"/>
    <property type="match status" value="1"/>
</dbReference>
<dbReference type="InterPro" id="IPR003959">
    <property type="entry name" value="ATPase_AAA_core"/>
</dbReference>
<evidence type="ECO:0000259" key="4">
    <source>
        <dbReference type="SMART" id="SM00382"/>
    </source>
</evidence>
<dbReference type="SUPFAM" id="SSF52540">
    <property type="entry name" value="P-loop containing nucleoside triphosphate hydrolases"/>
    <property type="match status" value="1"/>
</dbReference>
<accession>A0ABQ4PG04</accession>
<keyword evidence="3" id="KW-0067">ATP-binding</keyword>
<evidence type="ECO:0000313" key="5">
    <source>
        <dbReference type="EMBL" id="GIU46485.1"/>
    </source>
</evidence>
<keyword evidence="6" id="KW-1185">Reference proteome</keyword>
<evidence type="ECO:0000313" key="6">
    <source>
        <dbReference type="Proteomes" id="UP000761574"/>
    </source>
</evidence>
<comment type="similarity">
    <text evidence="1">Belongs to the AAA ATPase family.</text>
</comment>
<protein>
    <recommendedName>
        <fullName evidence="4">AAA+ ATPase domain-containing protein</fullName>
    </recommendedName>
</protein>
<dbReference type="SMART" id="SM00382">
    <property type="entry name" value="AAA"/>
    <property type="match status" value="1"/>
</dbReference>
<keyword evidence="2" id="KW-0547">Nucleotide-binding</keyword>
<dbReference type="InterPro" id="IPR003593">
    <property type="entry name" value="AAA+_ATPase"/>
</dbReference>
<dbReference type="InterPro" id="IPR050221">
    <property type="entry name" value="26S_Proteasome_ATPase"/>
</dbReference>
<dbReference type="Pfam" id="PF00004">
    <property type="entry name" value="AAA"/>
    <property type="match status" value="1"/>
</dbReference>
<gene>
    <name evidence="5" type="ORF">TUM4630_17100</name>
</gene>
<dbReference type="EMBL" id="BPFB01000016">
    <property type="protein sequence ID" value="GIU46485.1"/>
    <property type="molecule type" value="Genomic_DNA"/>
</dbReference>
<reference evidence="5 6" key="1">
    <citation type="submission" date="2021-05" db="EMBL/GenBank/DDBJ databases">
        <title>Molecular characterization for Shewanella algae harboring chromosomal blaOXA-55-like strains isolated from clinical and environment sample.</title>
        <authorList>
            <person name="Ohama Y."/>
            <person name="Aoki K."/>
            <person name="Harada S."/>
            <person name="Moriya K."/>
            <person name="Ishii Y."/>
            <person name="Tateda K."/>
        </authorList>
    </citation>
    <scope>NUCLEOTIDE SEQUENCE [LARGE SCALE GENOMIC DNA]</scope>
    <source>
        <strain evidence="5 6">LMG 23746</strain>
    </source>
</reference>
<evidence type="ECO:0000256" key="3">
    <source>
        <dbReference type="ARBA" id="ARBA00022840"/>
    </source>
</evidence>
<feature type="domain" description="AAA+ ATPase" evidence="4">
    <location>
        <begin position="65"/>
        <end position="198"/>
    </location>
</feature>
<proteinExistence type="inferred from homology"/>
<organism evidence="5 6">
    <name type="scientific">Shewanella algidipiscicola</name>
    <dbReference type="NCBI Taxonomy" id="614070"/>
    <lineage>
        <taxon>Bacteria</taxon>
        <taxon>Pseudomonadati</taxon>
        <taxon>Pseudomonadota</taxon>
        <taxon>Gammaproteobacteria</taxon>
        <taxon>Alteromonadales</taxon>
        <taxon>Shewanellaceae</taxon>
        <taxon>Shewanella</taxon>
    </lineage>
</organism>
<comment type="caution">
    <text evidence="5">The sequence shown here is derived from an EMBL/GenBank/DDBJ whole genome shotgun (WGS) entry which is preliminary data.</text>
</comment>
<dbReference type="RefSeq" id="WP_119978570.1">
    <property type="nucleotide sequence ID" value="NZ_BPFB01000016.1"/>
</dbReference>
<dbReference type="InterPro" id="IPR027417">
    <property type="entry name" value="P-loop_NTPase"/>
</dbReference>
<dbReference type="Proteomes" id="UP000761574">
    <property type="component" value="Unassembled WGS sequence"/>
</dbReference>